<keyword evidence="3" id="KW-0489">Methyltransferase</keyword>
<keyword evidence="4" id="KW-1185">Reference proteome</keyword>
<name>A0A7Y6IJK8_9ACTN</name>
<evidence type="ECO:0000259" key="2">
    <source>
        <dbReference type="Pfam" id="PF13649"/>
    </source>
</evidence>
<keyword evidence="3" id="KW-0808">Transferase</keyword>
<organism evidence="3 4">
    <name type="scientific">Nonomuraea rhodomycinica</name>
    <dbReference type="NCBI Taxonomy" id="1712872"/>
    <lineage>
        <taxon>Bacteria</taxon>
        <taxon>Bacillati</taxon>
        <taxon>Actinomycetota</taxon>
        <taxon>Actinomycetes</taxon>
        <taxon>Streptosporangiales</taxon>
        <taxon>Streptosporangiaceae</taxon>
        <taxon>Nonomuraea</taxon>
    </lineage>
</organism>
<dbReference type="InterPro" id="IPR041698">
    <property type="entry name" value="Methyltransf_25"/>
</dbReference>
<dbReference type="CDD" id="cd02440">
    <property type="entry name" value="AdoMet_MTases"/>
    <property type="match status" value="1"/>
</dbReference>
<comment type="caution">
    <text evidence="3">The sequence shown here is derived from an EMBL/GenBank/DDBJ whole genome shotgun (WGS) entry which is preliminary data.</text>
</comment>
<dbReference type="SUPFAM" id="SSF53335">
    <property type="entry name" value="S-adenosyl-L-methionine-dependent methyltransferases"/>
    <property type="match status" value="1"/>
</dbReference>
<feature type="region of interest" description="Disordered" evidence="1">
    <location>
        <begin position="1"/>
        <end position="20"/>
    </location>
</feature>
<reference evidence="3 4" key="1">
    <citation type="submission" date="2020-06" db="EMBL/GenBank/DDBJ databases">
        <authorList>
            <person name="Chanama M."/>
        </authorList>
    </citation>
    <scope>NUCLEOTIDE SEQUENCE [LARGE SCALE GENOMIC DNA]</scope>
    <source>
        <strain evidence="3 4">TBRC6557</strain>
    </source>
</reference>
<evidence type="ECO:0000256" key="1">
    <source>
        <dbReference type="SAM" id="MobiDB-lite"/>
    </source>
</evidence>
<gene>
    <name evidence="3" type="ORF">HT134_01995</name>
</gene>
<dbReference type="PANTHER" id="PTHR42912">
    <property type="entry name" value="METHYLTRANSFERASE"/>
    <property type="match status" value="1"/>
</dbReference>
<dbReference type="AlphaFoldDB" id="A0A7Y6IJK8"/>
<dbReference type="Gene3D" id="3.40.50.150">
    <property type="entry name" value="Vaccinia Virus protein VP39"/>
    <property type="match status" value="1"/>
</dbReference>
<dbReference type="InterPro" id="IPR029063">
    <property type="entry name" value="SAM-dependent_MTases_sf"/>
</dbReference>
<accession>A0A7Y6IJK8</accession>
<evidence type="ECO:0000313" key="3">
    <source>
        <dbReference type="EMBL" id="NUW38903.1"/>
    </source>
</evidence>
<dbReference type="InterPro" id="IPR050508">
    <property type="entry name" value="Methyltransf_Superfamily"/>
</dbReference>
<dbReference type="PANTHER" id="PTHR42912:SF80">
    <property type="entry name" value="METHYLTRANSFERASE DOMAIN-CONTAINING PROTEIN"/>
    <property type="match status" value="1"/>
</dbReference>
<protein>
    <submittedName>
        <fullName evidence="3">Class I SAM-dependent methyltransferase</fullName>
    </submittedName>
</protein>
<dbReference type="RefSeq" id="WP_175598522.1">
    <property type="nucleotide sequence ID" value="NZ_JABWGO010000001.1"/>
</dbReference>
<dbReference type="GO" id="GO:0008168">
    <property type="term" value="F:methyltransferase activity"/>
    <property type="evidence" value="ECO:0007669"/>
    <property type="project" value="UniProtKB-KW"/>
</dbReference>
<dbReference type="EMBL" id="JABWGO010000001">
    <property type="protein sequence ID" value="NUW38903.1"/>
    <property type="molecule type" value="Genomic_DNA"/>
</dbReference>
<sequence>MTIAPNTGTGSGPITPDGSPVEFYAMQTSRGEPEIIAAVTPEGGSILELGCGTGRMTHPLVELGYEVVAVDESAEMLAHVRGARTVRARIDELALDRRFDTVLLASHLVQTTDAEGRRGLLEACARHVAPDGHVLIQWMPAEAQDAWRVGQGKSENGVTVELAALEEPEPGRYAATMRYTVGEKEWTQSFTSWRLSDEDLAAALEAAGLRLERFLTEDRTWVAARPAAFTA</sequence>
<feature type="domain" description="Methyltransferase" evidence="2">
    <location>
        <begin position="46"/>
        <end position="132"/>
    </location>
</feature>
<dbReference type="Gene3D" id="2.20.130.10">
    <property type="entry name" value="CAC2371-like domains"/>
    <property type="match status" value="1"/>
</dbReference>
<dbReference type="Proteomes" id="UP000546126">
    <property type="component" value="Unassembled WGS sequence"/>
</dbReference>
<evidence type="ECO:0000313" key="4">
    <source>
        <dbReference type="Proteomes" id="UP000546126"/>
    </source>
</evidence>
<dbReference type="GO" id="GO:0032259">
    <property type="term" value="P:methylation"/>
    <property type="evidence" value="ECO:0007669"/>
    <property type="project" value="UniProtKB-KW"/>
</dbReference>
<proteinExistence type="predicted"/>
<dbReference type="Pfam" id="PF13649">
    <property type="entry name" value="Methyltransf_25"/>
    <property type="match status" value="1"/>
</dbReference>